<evidence type="ECO:0000256" key="1">
    <source>
        <dbReference type="SAM" id="MobiDB-lite"/>
    </source>
</evidence>
<accession>A0A317SCX8</accession>
<organism evidence="2 3">
    <name type="scientific">Tuber magnatum</name>
    <name type="common">white Piedmont truffle</name>
    <dbReference type="NCBI Taxonomy" id="42249"/>
    <lineage>
        <taxon>Eukaryota</taxon>
        <taxon>Fungi</taxon>
        <taxon>Dikarya</taxon>
        <taxon>Ascomycota</taxon>
        <taxon>Pezizomycotina</taxon>
        <taxon>Pezizomycetes</taxon>
        <taxon>Pezizales</taxon>
        <taxon>Tuberaceae</taxon>
        <taxon>Tuber</taxon>
    </lineage>
</organism>
<feature type="region of interest" description="Disordered" evidence="1">
    <location>
        <begin position="166"/>
        <end position="196"/>
    </location>
</feature>
<dbReference type="AlphaFoldDB" id="A0A317SCX8"/>
<sequence>MPSIVSQFWCRTFDYVQQVLTRSCVVLGAVGKKRFTSPAKLGWSPRLPEARKLRAHSDGLPWWLSGEVARPGTSASLTSTAPHTNNSVQFALTCSEITQRTFKHSPYTPSTKTSTCRTFTTAPVRGWPPALTCSEIRQGTLKHSHISAGQNSAPFGHTCSGNTAHTQKHCTSPWHERTGHQGGSTYASANPDRRPL</sequence>
<evidence type="ECO:0000313" key="2">
    <source>
        <dbReference type="EMBL" id="PWW72155.1"/>
    </source>
</evidence>
<keyword evidence="3" id="KW-1185">Reference proteome</keyword>
<gene>
    <name evidence="2" type="ORF">C7212DRAFT_366752</name>
</gene>
<dbReference type="EMBL" id="PYWC01000116">
    <property type="protein sequence ID" value="PWW72155.1"/>
    <property type="molecule type" value="Genomic_DNA"/>
</dbReference>
<protein>
    <submittedName>
        <fullName evidence="2">Uncharacterized protein</fullName>
    </submittedName>
</protein>
<comment type="caution">
    <text evidence="2">The sequence shown here is derived from an EMBL/GenBank/DDBJ whole genome shotgun (WGS) entry which is preliminary data.</text>
</comment>
<dbReference type="Proteomes" id="UP000246991">
    <property type="component" value="Unassembled WGS sequence"/>
</dbReference>
<name>A0A317SCX8_9PEZI</name>
<proteinExistence type="predicted"/>
<evidence type="ECO:0000313" key="3">
    <source>
        <dbReference type="Proteomes" id="UP000246991"/>
    </source>
</evidence>
<reference evidence="2 3" key="1">
    <citation type="submission" date="2018-03" db="EMBL/GenBank/DDBJ databases">
        <title>Genomes of Pezizomycetes fungi and the evolution of truffles.</title>
        <authorList>
            <person name="Murat C."/>
            <person name="Payen T."/>
            <person name="Noel B."/>
            <person name="Kuo A."/>
            <person name="Martin F.M."/>
        </authorList>
    </citation>
    <scope>NUCLEOTIDE SEQUENCE [LARGE SCALE GENOMIC DNA]</scope>
    <source>
        <strain evidence="2">091103-1</strain>
    </source>
</reference>